<dbReference type="RefSeq" id="WP_079412049.1">
    <property type="nucleotide sequence ID" value="NZ_MBTG01000010.1"/>
</dbReference>
<evidence type="ECO:0000256" key="4">
    <source>
        <dbReference type="ARBA" id="ARBA00022692"/>
    </source>
</evidence>
<evidence type="ECO:0000256" key="6">
    <source>
        <dbReference type="ARBA" id="ARBA00023136"/>
    </source>
</evidence>
<evidence type="ECO:0000256" key="3">
    <source>
        <dbReference type="ARBA" id="ARBA00022475"/>
    </source>
</evidence>
<evidence type="ECO:0000313" key="9">
    <source>
        <dbReference type="EMBL" id="OPH58316.1"/>
    </source>
</evidence>
<feature type="transmembrane region" description="Helical" evidence="7">
    <location>
        <begin position="12"/>
        <end position="32"/>
    </location>
</feature>
<keyword evidence="10" id="KW-1185">Reference proteome</keyword>
<dbReference type="PANTHER" id="PTHR43744:SF9">
    <property type="entry name" value="POLYGALACTURONAN_RHAMNOGALACTURONAN TRANSPORT SYSTEM PERMEASE PROTEIN YTCP"/>
    <property type="match status" value="1"/>
</dbReference>
<dbReference type="AlphaFoldDB" id="A0A1V4HLP7"/>
<dbReference type="SUPFAM" id="SSF161098">
    <property type="entry name" value="MetI-like"/>
    <property type="match status" value="1"/>
</dbReference>
<evidence type="ECO:0000256" key="1">
    <source>
        <dbReference type="ARBA" id="ARBA00004651"/>
    </source>
</evidence>
<comment type="similarity">
    <text evidence="7">Belongs to the binding-protein-dependent transport system permease family.</text>
</comment>
<dbReference type="PANTHER" id="PTHR43744">
    <property type="entry name" value="ABC TRANSPORTER PERMEASE PROTEIN MG189-RELATED-RELATED"/>
    <property type="match status" value="1"/>
</dbReference>
<dbReference type="EMBL" id="MBTG01000010">
    <property type="protein sequence ID" value="OPH58316.1"/>
    <property type="molecule type" value="Genomic_DNA"/>
</dbReference>
<proteinExistence type="inferred from homology"/>
<sequence length="295" mass="32744">MAQDSKALQWTAHIVLIALSAVSLLPFLLLIMSSISSETSILQHGYSLFPQEYSSKAYVYLLDHWQELGRAYGITVFITVVGTAASLAITSMLAYPISRQDLPWKKFWAFFVFFTLLFNGGLVPTYLIYTQVLHMKNTIWALLIPGLLMNGFNVLLVRTFFMTSIPPALIEAAKIDGAGEIKTFYKIVLPLSLPIMATIGLFEAILYWNDWFNGMTYVTNPKLFSIQNILNRLIQDVQFLSSNSDVASGAGAKAAELPSTSVRMAIAVVGVLPILVAYPFFQKYFVKGITIGSVK</sequence>
<dbReference type="GO" id="GO:0005886">
    <property type="term" value="C:plasma membrane"/>
    <property type="evidence" value="ECO:0007669"/>
    <property type="project" value="UniProtKB-SubCell"/>
</dbReference>
<organism evidence="9 10">
    <name type="scientific">Paenibacillus ferrarius</name>
    <dbReference type="NCBI Taxonomy" id="1469647"/>
    <lineage>
        <taxon>Bacteria</taxon>
        <taxon>Bacillati</taxon>
        <taxon>Bacillota</taxon>
        <taxon>Bacilli</taxon>
        <taxon>Bacillales</taxon>
        <taxon>Paenibacillaceae</taxon>
        <taxon>Paenibacillus</taxon>
    </lineage>
</organism>
<feature type="transmembrane region" description="Helical" evidence="7">
    <location>
        <begin position="71"/>
        <end position="95"/>
    </location>
</feature>
<keyword evidence="5 7" id="KW-1133">Transmembrane helix</keyword>
<dbReference type="CDD" id="cd06261">
    <property type="entry name" value="TM_PBP2"/>
    <property type="match status" value="1"/>
</dbReference>
<feature type="transmembrane region" description="Helical" evidence="7">
    <location>
        <begin position="187"/>
        <end position="208"/>
    </location>
</feature>
<evidence type="ECO:0000259" key="8">
    <source>
        <dbReference type="PROSITE" id="PS50928"/>
    </source>
</evidence>
<gene>
    <name evidence="9" type="ORF">BC351_23395</name>
</gene>
<dbReference type="InterPro" id="IPR000515">
    <property type="entry name" value="MetI-like"/>
</dbReference>
<reference evidence="10" key="1">
    <citation type="submission" date="2016-07" db="EMBL/GenBank/DDBJ databases">
        <authorList>
            <person name="Florea S."/>
            <person name="Webb J.S."/>
            <person name="Jaromczyk J."/>
            <person name="Schardl C.L."/>
        </authorList>
    </citation>
    <scope>NUCLEOTIDE SEQUENCE [LARGE SCALE GENOMIC DNA]</scope>
    <source>
        <strain evidence="10">CY1</strain>
    </source>
</reference>
<keyword evidence="3" id="KW-1003">Cell membrane</keyword>
<comment type="subcellular location">
    <subcellularLocation>
        <location evidence="1 7">Cell membrane</location>
        <topology evidence="1 7">Multi-pass membrane protein</topology>
    </subcellularLocation>
</comment>
<accession>A0A1V4HLP7</accession>
<name>A0A1V4HLP7_9BACL</name>
<keyword evidence="6 7" id="KW-0472">Membrane</keyword>
<protein>
    <submittedName>
        <fullName evidence="9">Sugar ABC transporter permease</fullName>
    </submittedName>
</protein>
<dbReference type="InterPro" id="IPR035906">
    <property type="entry name" value="MetI-like_sf"/>
</dbReference>
<dbReference type="GO" id="GO:0055085">
    <property type="term" value="P:transmembrane transport"/>
    <property type="evidence" value="ECO:0007669"/>
    <property type="project" value="InterPro"/>
</dbReference>
<feature type="transmembrane region" description="Helical" evidence="7">
    <location>
        <begin position="262"/>
        <end position="281"/>
    </location>
</feature>
<dbReference type="OrthoDB" id="9810086at2"/>
<dbReference type="Pfam" id="PF00528">
    <property type="entry name" value="BPD_transp_1"/>
    <property type="match status" value="1"/>
</dbReference>
<keyword evidence="2 7" id="KW-0813">Transport</keyword>
<dbReference type="PROSITE" id="PS50928">
    <property type="entry name" value="ABC_TM1"/>
    <property type="match status" value="1"/>
</dbReference>
<evidence type="ECO:0000256" key="5">
    <source>
        <dbReference type="ARBA" id="ARBA00022989"/>
    </source>
</evidence>
<feature type="domain" description="ABC transmembrane type-1" evidence="8">
    <location>
        <begin position="72"/>
        <end position="281"/>
    </location>
</feature>
<dbReference type="Gene3D" id="1.10.3720.10">
    <property type="entry name" value="MetI-like"/>
    <property type="match status" value="1"/>
</dbReference>
<evidence type="ECO:0000313" key="10">
    <source>
        <dbReference type="Proteomes" id="UP000190626"/>
    </source>
</evidence>
<dbReference type="STRING" id="1469647.BC351_23395"/>
<feature type="transmembrane region" description="Helical" evidence="7">
    <location>
        <begin position="139"/>
        <end position="161"/>
    </location>
</feature>
<evidence type="ECO:0000256" key="7">
    <source>
        <dbReference type="RuleBase" id="RU363032"/>
    </source>
</evidence>
<dbReference type="Proteomes" id="UP000190626">
    <property type="component" value="Unassembled WGS sequence"/>
</dbReference>
<feature type="transmembrane region" description="Helical" evidence="7">
    <location>
        <begin position="107"/>
        <end position="127"/>
    </location>
</feature>
<evidence type="ECO:0000256" key="2">
    <source>
        <dbReference type="ARBA" id="ARBA00022448"/>
    </source>
</evidence>
<keyword evidence="4 7" id="KW-0812">Transmembrane</keyword>
<comment type="caution">
    <text evidence="9">The sequence shown here is derived from an EMBL/GenBank/DDBJ whole genome shotgun (WGS) entry which is preliminary data.</text>
</comment>